<evidence type="ECO:0000313" key="2">
    <source>
        <dbReference type="Proteomes" id="UP000298324"/>
    </source>
</evidence>
<proteinExistence type="predicted"/>
<name>A0A4Y7R6S6_9FIRM</name>
<sequence>MDADVRLNELSLKGYCCSQVILQLGLEVQNKENPDLIQAVSSYVGA</sequence>
<dbReference type="EMBL" id="QFGA01000004">
    <property type="protein sequence ID" value="TEB04429.1"/>
    <property type="molecule type" value="Genomic_DNA"/>
</dbReference>
<gene>
    <name evidence="1" type="ORF">Psch_04156</name>
</gene>
<keyword evidence="2" id="KW-1185">Reference proteome</keyword>
<organism evidence="1 2">
    <name type="scientific">Pelotomaculum schinkii</name>
    <dbReference type="NCBI Taxonomy" id="78350"/>
    <lineage>
        <taxon>Bacteria</taxon>
        <taxon>Bacillati</taxon>
        <taxon>Bacillota</taxon>
        <taxon>Clostridia</taxon>
        <taxon>Eubacteriales</taxon>
        <taxon>Desulfotomaculaceae</taxon>
        <taxon>Pelotomaculum</taxon>
    </lineage>
</organism>
<dbReference type="AlphaFoldDB" id="A0A4Y7R6S6"/>
<evidence type="ECO:0000313" key="1">
    <source>
        <dbReference type="EMBL" id="TEB04429.1"/>
    </source>
</evidence>
<reference evidence="1 2" key="1">
    <citation type="journal article" date="2018" name="Environ. Microbiol.">
        <title>Novel energy conservation strategies and behaviour of Pelotomaculum schinkii driving syntrophic propionate catabolism.</title>
        <authorList>
            <person name="Hidalgo-Ahumada C.A.P."/>
            <person name="Nobu M.K."/>
            <person name="Narihiro T."/>
            <person name="Tamaki H."/>
            <person name="Liu W.T."/>
            <person name="Kamagata Y."/>
            <person name="Stams A.J.M."/>
            <person name="Imachi H."/>
            <person name="Sousa D.Z."/>
        </authorList>
    </citation>
    <scope>NUCLEOTIDE SEQUENCE [LARGE SCALE GENOMIC DNA]</scope>
    <source>
        <strain evidence="1 2">HH</strain>
    </source>
</reference>
<dbReference type="Proteomes" id="UP000298324">
    <property type="component" value="Unassembled WGS sequence"/>
</dbReference>
<protein>
    <submittedName>
        <fullName evidence="1">Uncharacterized protein</fullName>
    </submittedName>
</protein>
<accession>A0A4Y7R6S6</accession>
<dbReference type="RefSeq" id="WP_190259544.1">
    <property type="nucleotide sequence ID" value="NZ_QFGA01000004.1"/>
</dbReference>
<comment type="caution">
    <text evidence="1">The sequence shown here is derived from an EMBL/GenBank/DDBJ whole genome shotgun (WGS) entry which is preliminary data.</text>
</comment>